<evidence type="ECO:0000256" key="2">
    <source>
        <dbReference type="ARBA" id="ARBA00013061"/>
    </source>
</evidence>
<dbReference type="AlphaFoldDB" id="A0A554LXA1"/>
<evidence type="ECO:0000256" key="1">
    <source>
        <dbReference type="ARBA" id="ARBA00000642"/>
    </source>
</evidence>
<dbReference type="InterPro" id="IPR015824">
    <property type="entry name" value="Phosphoglycerate_kinase_N"/>
</dbReference>
<sequence length="334" mass="36654">MISVRDVDIKNKKVLLKIDGDTPMINNRVADDYRLQVSLPTIEYILKKGAAEIIILSHLGRPKGKVAPELKMAPAAERLAELLKMAFRPAAGGYEIGAKIKFLENIRFDKREEENNQSLAEEWARQADIFVQDGLADCHRLYASVVAITKLLPSFAGCRLEQEIEELDCLLNPPRPFVAIIGGDKLDDKLPLAQKIARQADRVLLGGMVANAFQDDDGKFVLPIDDVEERGNIRDIGDKTIEKFSEIIAAAKTIFWAGCLGVVEDEKFQTGSRQIALAIGQSQAATRVAAGGDTVGFLRQHHLDNNFTFLSAGGAATLEYLTEGKLAGVEALRK</sequence>
<proteinExistence type="inferred from homology"/>
<feature type="binding site" evidence="7">
    <location>
        <begin position="291"/>
        <end position="294"/>
    </location>
    <ligand>
        <name>ATP</name>
        <dbReference type="ChEBI" id="CHEBI:30616"/>
    </ligand>
</feature>
<feature type="binding site" evidence="7">
    <location>
        <position position="264"/>
    </location>
    <ligand>
        <name>ATP</name>
        <dbReference type="ChEBI" id="CHEBI:30616"/>
    </ligand>
</feature>
<dbReference type="SUPFAM" id="SSF53748">
    <property type="entry name" value="Phosphoglycerate kinase"/>
    <property type="match status" value="1"/>
</dbReference>
<evidence type="ECO:0000256" key="3">
    <source>
        <dbReference type="ARBA" id="ARBA00022679"/>
    </source>
</evidence>
<dbReference type="EMBL" id="VMGL01000001">
    <property type="protein sequence ID" value="TSC97497.1"/>
    <property type="molecule type" value="Genomic_DNA"/>
</dbReference>
<dbReference type="GO" id="GO:0006096">
    <property type="term" value="P:glycolytic process"/>
    <property type="evidence" value="ECO:0007669"/>
    <property type="project" value="InterPro"/>
</dbReference>
<evidence type="ECO:0000313" key="9">
    <source>
        <dbReference type="EMBL" id="TSC97497.1"/>
    </source>
</evidence>
<gene>
    <name evidence="9" type="ORF">CEN88_10</name>
</gene>
<evidence type="ECO:0000256" key="4">
    <source>
        <dbReference type="ARBA" id="ARBA00022741"/>
    </source>
</evidence>
<dbReference type="GO" id="GO:0006094">
    <property type="term" value="P:gluconeogenesis"/>
    <property type="evidence" value="ECO:0007669"/>
    <property type="project" value="TreeGrafter"/>
</dbReference>
<evidence type="ECO:0000256" key="5">
    <source>
        <dbReference type="ARBA" id="ARBA00022777"/>
    </source>
</evidence>
<keyword evidence="4" id="KW-0547">Nucleotide-binding</keyword>
<dbReference type="InterPro" id="IPR001576">
    <property type="entry name" value="Phosphoglycerate_kinase"/>
</dbReference>
<dbReference type="PIRSF" id="PIRSF000724">
    <property type="entry name" value="Pgk"/>
    <property type="match status" value="1"/>
</dbReference>
<keyword evidence="6 7" id="KW-0067">ATP-binding</keyword>
<dbReference type="GO" id="GO:0043531">
    <property type="term" value="F:ADP binding"/>
    <property type="evidence" value="ECO:0007669"/>
    <property type="project" value="TreeGrafter"/>
</dbReference>
<comment type="similarity">
    <text evidence="8">Belongs to the phosphoglycerate kinase family.</text>
</comment>
<comment type="catalytic activity">
    <reaction evidence="1 8">
        <text>(2R)-3-phosphoglycerate + ATP = (2R)-3-phospho-glyceroyl phosphate + ADP</text>
        <dbReference type="Rhea" id="RHEA:14801"/>
        <dbReference type="ChEBI" id="CHEBI:30616"/>
        <dbReference type="ChEBI" id="CHEBI:57604"/>
        <dbReference type="ChEBI" id="CHEBI:58272"/>
        <dbReference type="ChEBI" id="CHEBI:456216"/>
        <dbReference type="EC" id="2.7.2.3"/>
    </reaction>
</comment>
<organism evidence="9 10">
    <name type="scientific">Candidatus Berkelbacteria bacterium Licking1014_2</name>
    <dbReference type="NCBI Taxonomy" id="2017146"/>
    <lineage>
        <taxon>Bacteria</taxon>
        <taxon>Candidatus Berkelbacteria</taxon>
    </lineage>
</organism>
<accession>A0A554LXA1</accession>
<name>A0A554LXA1_9BACT</name>
<dbReference type="Gene3D" id="3.40.50.1260">
    <property type="entry name" value="Phosphoglycerate kinase, N-terminal domain"/>
    <property type="match status" value="3"/>
</dbReference>
<dbReference type="GO" id="GO:0004618">
    <property type="term" value="F:phosphoglycerate kinase activity"/>
    <property type="evidence" value="ECO:0007669"/>
    <property type="project" value="UniProtKB-EC"/>
</dbReference>
<protein>
    <recommendedName>
        <fullName evidence="2 8">Phosphoglycerate kinase</fullName>
        <ecNumber evidence="2 8">2.7.2.3</ecNumber>
    </recommendedName>
</protein>
<dbReference type="InterPro" id="IPR036043">
    <property type="entry name" value="Phosphoglycerate_kinase_sf"/>
</dbReference>
<dbReference type="PANTHER" id="PTHR11406:SF23">
    <property type="entry name" value="PHOSPHOGLYCERATE KINASE 1, CHLOROPLASTIC-RELATED"/>
    <property type="match status" value="1"/>
</dbReference>
<evidence type="ECO:0000256" key="8">
    <source>
        <dbReference type="RuleBase" id="RU000532"/>
    </source>
</evidence>
<dbReference type="GO" id="GO:0005524">
    <property type="term" value="F:ATP binding"/>
    <property type="evidence" value="ECO:0007669"/>
    <property type="project" value="UniProtKB-KW"/>
</dbReference>
<feature type="binding site" evidence="7">
    <location>
        <position position="189"/>
    </location>
    <ligand>
        <name>ATP</name>
        <dbReference type="ChEBI" id="CHEBI:30616"/>
    </ligand>
</feature>
<comment type="caution">
    <text evidence="9">The sequence shown here is derived from an EMBL/GenBank/DDBJ whole genome shotgun (WGS) entry which is preliminary data.</text>
</comment>
<dbReference type="PANTHER" id="PTHR11406">
    <property type="entry name" value="PHOSPHOGLYCERATE KINASE"/>
    <property type="match status" value="1"/>
</dbReference>
<dbReference type="Proteomes" id="UP000318711">
    <property type="component" value="Unassembled WGS sequence"/>
</dbReference>
<evidence type="ECO:0000256" key="7">
    <source>
        <dbReference type="PIRSR" id="PIRSR000724-2"/>
    </source>
</evidence>
<dbReference type="EC" id="2.7.2.3" evidence="2 8"/>
<reference evidence="9 10" key="1">
    <citation type="submission" date="2017-07" db="EMBL/GenBank/DDBJ databases">
        <title>Mechanisms for carbon and nitrogen cycling indicate functional differentiation within the Candidate Phyla Radiation.</title>
        <authorList>
            <person name="Danczak R.E."/>
            <person name="Johnston M.D."/>
            <person name="Kenah C."/>
            <person name="Slattery M."/>
            <person name="Wrighton K.C."/>
            <person name="Wilkins M.J."/>
        </authorList>
    </citation>
    <scope>NUCLEOTIDE SEQUENCE [LARGE SCALE GENOMIC DNA]</scope>
    <source>
        <strain evidence="9">Licking1014_2</strain>
    </source>
</reference>
<dbReference type="GO" id="GO:0005829">
    <property type="term" value="C:cytosol"/>
    <property type="evidence" value="ECO:0007669"/>
    <property type="project" value="TreeGrafter"/>
</dbReference>
<evidence type="ECO:0000256" key="6">
    <source>
        <dbReference type="ARBA" id="ARBA00022840"/>
    </source>
</evidence>
<dbReference type="PRINTS" id="PR00477">
    <property type="entry name" value="PHGLYCKINASE"/>
</dbReference>
<keyword evidence="3 8" id="KW-0808">Transferase</keyword>
<dbReference type="Pfam" id="PF00162">
    <property type="entry name" value="PGK"/>
    <property type="match status" value="2"/>
</dbReference>
<keyword evidence="5 8" id="KW-0418">Kinase</keyword>
<evidence type="ECO:0000313" key="10">
    <source>
        <dbReference type="Proteomes" id="UP000318711"/>
    </source>
</evidence>